<evidence type="ECO:0000256" key="6">
    <source>
        <dbReference type="ARBA" id="ARBA00022884"/>
    </source>
</evidence>
<feature type="binding site" evidence="9">
    <location>
        <begin position="184"/>
        <end position="189"/>
    </location>
    <ligand>
        <name>ATP</name>
        <dbReference type="ChEBI" id="CHEBI:30616"/>
    </ligand>
</feature>
<dbReference type="PROSITE" id="PS51856">
    <property type="entry name" value="RHO_RNA_BD"/>
    <property type="match status" value="1"/>
</dbReference>
<dbReference type="Gene3D" id="3.40.50.300">
    <property type="entry name" value="P-loop containing nucleotide triphosphate hydrolases"/>
    <property type="match status" value="1"/>
</dbReference>
<keyword evidence="3 9" id="KW-0378">Hydrolase</keyword>
<dbReference type="InterPro" id="IPR011113">
    <property type="entry name" value="Rho_RNA-bd"/>
</dbReference>
<evidence type="ECO:0000256" key="4">
    <source>
        <dbReference type="ARBA" id="ARBA00022806"/>
    </source>
</evidence>
<dbReference type="Gene3D" id="2.40.50.140">
    <property type="entry name" value="Nucleic acid-binding proteins"/>
    <property type="match status" value="1"/>
</dbReference>
<dbReference type="SMART" id="SM00382">
    <property type="entry name" value="AAA"/>
    <property type="match status" value="1"/>
</dbReference>
<keyword evidence="5 9" id="KW-0067">ATP-binding</keyword>
<evidence type="ECO:0000256" key="7">
    <source>
        <dbReference type="ARBA" id="ARBA00023015"/>
    </source>
</evidence>
<reference evidence="13" key="2">
    <citation type="submission" date="2023-01" db="EMBL/GenBank/DDBJ databases">
        <authorList>
            <person name="Sun Q."/>
            <person name="Evtushenko L."/>
        </authorList>
    </citation>
    <scope>NUCLEOTIDE SEQUENCE</scope>
    <source>
        <strain evidence="13">VKM B-2555</strain>
    </source>
</reference>
<dbReference type="CDD" id="cd04459">
    <property type="entry name" value="Rho_CSD"/>
    <property type="match status" value="1"/>
</dbReference>
<dbReference type="PANTHER" id="PTHR46425:SF1">
    <property type="entry name" value="TRANSCRIPTION TERMINATION FACTOR RHO"/>
    <property type="match status" value="1"/>
</dbReference>
<evidence type="ECO:0000256" key="5">
    <source>
        <dbReference type="ARBA" id="ARBA00022840"/>
    </source>
</evidence>
<evidence type="ECO:0000256" key="3">
    <source>
        <dbReference type="ARBA" id="ARBA00022801"/>
    </source>
</evidence>
<dbReference type="GO" id="GO:0008186">
    <property type="term" value="F:ATP-dependent activity, acting on RNA"/>
    <property type="evidence" value="ECO:0007669"/>
    <property type="project" value="UniProtKB-UniRule"/>
</dbReference>
<dbReference type="SUPFAM" id="SSF68912">
    <property type="entry name" value="Rho N-terminal domain-like"/>
    <property type="match status" value="1"/>
</dbReference>
<dbReference type="NCBIfam" id="NF006886">
    <property type="entry name" value="PRK09376.1"/>
    <property type="match status" value="1"/>
</dbReference>
<evidence type="ECO:0000256" key="10">
    <source>
        <dbReference type="NCBIfam" id="TIGR00767"/>
    </source>
</evidence>
<dbReference type="GO" id="GO:0005524">
    <property type="term" value="F:ATP binding"/>
    <property type="evidence" value="ECO:0007669"/>
    <property type="project" value="UniProtKB-UniRule"/>
</dbReference>
<comment type="similarity">
    <text evidence="9 11">Belongs to the Rho family.</text>
</comment>
<gene>
    <name evidence="9 13" type="primary">rho</name>
    <name evidence="13" type="ORF">GCM10008171_25910</name>
</gene>
<dbReference type="Pfam" id="PF00006">
    <property type="entry name" value="ATP-synt_ab"/>
    <property type="match status" value="1"/>
</dbReference>
<dbReference type="CDD" id="cd01128">
    <property type="entry name" value="rho_factor_C"/>
    <property type="match status" value="1"/>
</dbReference>
<dbReference type="InterPro" id="IPR000194">
    <property type="entry name" value="ATPase_F1/V1/A1_a/bsu_nucl-bd"/>
</dbReference>
<evidence type="ECO:0000313" key="14">
    <source>
        <dbReference type="Proteomes" id="UP001143364"/>
    </source>
</evidence>
<accession>A0A9W6N4M3</accession>
<dbReference type="EMBL" id="BSFK01000016">
    <property type="protein sequence ID" value="GLK77337.1"/>
    <property type="molecule type" value="Genomic_DNA"/>
</dbReference>
<dbReference type="GO" id="GO:0006353">
    <property type="term" value="P:DNA-templated transcription termination"/>
    <property type="evidence" value="ECO:0007669"/>
    <property type="project" value="UniProtKB-UniRule"/>
</dbReference>
<dbReference type="NCBIfam" id="TIGR00767">
    <property type="entry name" value="rho"/>
    <property type="match status" value="1"/>
</dbReference>
<dbReference type="SMART" id="SM00357">
    <property type="entry name" value="CSP"/>
    <property type="match status" value="1"/>
</dbReference>
<dbReference type="GO" id="GO:0016787">
    <property type="term" value="F:hydrolase activity"/>
    <property type="evidence" value="ECO:0007669"/>
    <property type="project" value="UniProtKB-KW"/>
</dbReference>
<dbReference type="FunFam" id="3.40.50.300:FF:000072">
    <property type="entry name" value="Transcription termination factor Rho"/>
    <property type="match status" value="1"/>
</dbReference>
<dbReference type="GO" id="GO:0004386">
    <property type="term" value="F:helicase activity"/>
    <property type="evidence" value="ECO:0007669"/>
    <property type="project" value="UniProtKB-UniRule"/>
</dbReference>
<feature type="binding site" evidence="9">
    <location>
        <begin position="172"/>
        <end position="177"/>
    </location>
    <ligand>
        <name>ATP</name>
        <dbReference type="ChEBI" id="CHEBI:30616"/>
    </ligand>
</feature>
<feature type="domain" description="Rho RNA-BD" evidence="12">
    <location>
        <begin position="51"/>
        <end position="126"/>
    </location>
</feature>
<dbReference type="Pfam" id="PF07497">
    <property type="entry name" value="Rho_RNA_bind"/>
    <property type="match status" value="1"/>
</dbReference>
<dbReference type="RefSeq" id="WP_271205191.1">
    <property type="nucleotide sequence ID" value="NZ_BSFK01000016.1"/>
</dbReference>
<dbReference type="Pfam" id="PF07498">
    <property type="entry name" value="Rho_N"/>
    <property type="match status" value="1"/>
</dbReference>
<evidence type="ECO:0000259" key="12">
    <source>
        <dbReference type="PROSITE" id="PS51856"/>
    </source>
</evidence>
<keyword evidence="1 9" id="KW-0806">Transcription termination</keyword>
<feature type="binding site" evidence="9">
    <location>
        <position position="215"/>
    </location>
    <ligand>
        <name>ATP</name>
        <dbReference type="ChEBI" id="CHEBI:30616"/>
    </ligand>
</feature>
<comment type="subunit">
    <text evidence="9">Homohexamer. The homohexamer assembles into an open ring structure.</text>
</comment>
<comment type="caution">
    <text evidence="13">The sequence shown here is derived from an EMBL/GenBank/DDBJ whole genome shotgun (WGS) entry which is preliminary data.</text>
</comment>
<keyword evidence="14" id="KW-1185">Reference proteome</keyword>
<dbReference type="InterPro" id="IPR036269">
    <property type="entry name" value="Rho_N_sf"/>
</dbReference>
<organism evidence="13 14">
    <name type="scientific">Methylopila jiangsuensis</name>
    <dbReference type="NCBI Taxonomy" id="586230"/>
    <lineage>
        <taxon>Bacteria</taxon>
        <taxon>Pseudomonadati</taxon>
        <taxon>Pseudomonadota</taxon>
        <taxon>Alphaproteobacteria</taxon>
        <taxon>Hyphomicrobiales</taxon>
        <taxon>Methylopilaceae</taxon>
        <taxon>Methylopila</taxon>
    </lineage>
</organism>
<dbReference type="SMART" id="SM00959">
    <property type="entry name" value="Rho_N"/>
    <property type="match status" value="1"/>
</dbReference>
<dbReference type="Proteomes" id="UP001143364">
    <property type="component" value="Unassembled WGS sequence"/>
</dbReference>
<comment type="function">
    <text evidence="9">Facilitates transcription termination by a mechanism that involves Rho binding to the nascent RNA, activation of Rho's RNA-dependent ATPase activity, and release of the mRNA from the DNA template.</text>
</comment>
<dbReference type="Gene3D" id="1.10.720.10">
    <property type="match status" value="1"/>
</dbReference>
<evidence type="ECO:0000256" key="11">
    <source>
        <dbReference type="PROSITE-ProRule" id="PRU01203"/>
    </source>
</evidence>
<evidence type="ECO:0000313" key="13">
    <source>
        <dbReference type="EMBL" id="GLK77337.1"/>
    </source>
</evidence>
<keyword evidence="2 9" id="KW-0547">Nucleotide-binding</keyword>
<evidence type="ECO:0000256" key="2">
    <source>
        <dbReference type="ARBA" id="ARBA00022741"/>
    </source>
</evidence>
<keyword evidence="4 9" id="KW-0347">Helicase</keyword>
<dbReference type="PANTHER" id="PTHR46425">
    <property type="entry name" value="TRANSCRIPTION TERMINATION FACTOR RHO"/>
    <property type="match status" value="1"/>
</dbReference>
<keyword evidence="7 9" id="KW-0805">Transcription regulation</keyword>
<dbReference type="AlphaFoldDB" id="A0A9W6N4M3"/>
<protein>
    <recommendedName>
        <fullName evidence="9 10">Transcription termination factor Rho</fullName>
        <ecNumber evidence="9 10">3.6.4.-</ecNumber>
    </recommendedName>
    <alternativeName>
        <fullName evidence="9">ATP-dependent helicase Rho</fullName>
    </alternativeName>
</protein>
<evidence type="ECO:0000256" key="9">
    <source>
        <dbReference type="HAMAP-Rule" id="MF_01884"/>
    </source>
</evidence>
<dbReference type="InterPro" id="IPR012340">
    <property type="entry name" value="NA-bd_OB-fold"/>
</dbReference>
<dbReference type="SUPFAM" id="SSF50249">
    <property type="entry name" value="Nucleic acid-binding proteins"/>
    <property type="match status" value="1"/>
</dbReference>
<proteinExistence type="inferred from homology"/>
<dbReference type="InterPro" id="IPR011129">
    <property type="entry name" value="CSD"/>
</dbReference>
<dbReference type="GO" id="GO:0003723">
    <property type="term" value="F:RNA binding"/>
    <property type="evidence" value="ECO:0007669"/>
    <property type="project" value="UniProtKB-UniRule"/>
</dbReference>
<dbReference type="InterPro" id="IPR003593">
    <property type="entry name" value="AAA+_ATPase"/>
</dbReference>
<dbReference type="HAMAP" id="MF_01884">
    <property type="entry name" value="Rho"/>
    <property type="match status" value="1"/>
</dbReference>
<dbReference type="SUPFAM" id="SSF52540">
    <property type="entry name" value="P-loop containing nucleoside triphosphate hydrolases"/>
    <property type="match status" value="1"/>
</dbReference>
<dbReference type="FunFam" id="2.40.50.140:FF:000010">
    <property type="entry name" value="Transcription termination factor Rho"/>
    <property type="match status" value="1"/>
</dbReference>
<dbReference type="EC" id="3.6.4.-" evidence="9 10"/>
<dbReference type="InterPro" id="IPR011112">
    <property type="entry name" value="Rho-like_N"/>
</dbReference>
<dbReference type="GO" id="GO:0005829">
    <property type="term" value="C:cytosol"/>
    <property type="evidence" value="ECO:0007669"/>
    <property type="project" value="UniProtKB-ARBA"/>
</dbReference>
<keyword evidence="8 9" id="KW-0804">Transcription</keyword>
<dbReference type="InterPro" id="IPR041703">
    <property type="entry name" value="Rho_factor_ATP-bd"/>
</dbReference>
<comment type="caution">
    <text evidence="9">Lacks conserved residue(s) required for the propagation of feature annotation.</text>
</comment>
<dbReference type="InterPro" id="IPR004665">
    <property type="entry name" value="Term_rho"/>
</dbReference>
<name>A0A9W6N4M3_9HYPH</name>
<evidence type="ECO:0000256" key="1">
    <source>
        <dbReference type="ARBA" id="ARBA00022472"/>
    </source>
</evidence>
<sequence>MPEVRLSDLKAKSPTELLVQAEELEVENASTLRKQELLFAILKQLAARETDIIGVGVVEVLQDGFGFLRSPDANYLPGPDDIYISPSQIRRFSLRTGDTVEGQIRSPKEGERYFALLKVNTINFEEPEKARHKVHFDNLTPLYPDERLKMEVENPTKKDMSTRVIDIVAPLGKGQRALIVAPPRTGKTVMMQNIASAIAQNHPECYLIVLLIDERPEEVTDMQRSVKGEVISSTFDEPAQRHVQVAEMVIEKAKRLVEHGRDVVILLDSITRLGRAYNTVVPSSGKVLTGGVDANALQRPKRFFGAARNIEEGGSLTIIASALIDTGSRMDEVIFEEFKGTGNSELILDRKVSDKRTFPAMDITRSGTRKEELIVPPDQLKKMYVLRRILNPMGTVDAMEFLLDKLRSTKTNADFFDSMNT</sequence>
<evidence type="ECO:0000256" key="8">
    <source>
        <dbReference type="ARBA" id="ARBA00023163"/>
    </source>
</evidence>
<dbReference type="InterPro" id="IPR027417">
    <property type="entry name" value="P-loop_NTPase"/>
</dbReference>
<reference evidence="13" key="1">
    <citation type="journal article" date="2014" name="Int. J. Syst. Evol. Microbiol.">
        <title>Complete genome sequence of Corynebacterium casei LMG S-19264T (=DSM 44701T), isolated from a smear-ripened cheese.</title>
        <authorList>
            <consortium name="US DOE Joint Genome Institute (JGI-PGF)"/>
            <person name="Walter F."/>
            <person name="Albersmeier A."/>
            <person name="Kalinowski J."/>
            <person name="Ruckert C."/>
        </authorList>
    </citation>
    <scope>NUCLEOTIDE SEQUENCE</scope>
    <source>
        <strain evidence="13">VKM B-2555</strain>
    </source>
</reference>
<keyword evidence="6 9" id="KW-0694">RNA-binding</keyword>